<dbReference type="Pfam" id="PF02581">
    <property type="entry name" value="TMP-TENI"/>
    <property type="match status" value="1"/>
</dbReference>
<keyword evidence="2" id="KW-0784">Thiamine biosynthesis</keyword>
<reference evidence="5" key="1">
    <citation type="submission" date="2023-01" db="EMBL/GenBank/DDBJ databases">
        <title>Metagenome sequencing of chrysophaentin producing Chrysophaeum taylorii.</title>
        <authorList>
            <person name="Davison J."/>
            <person name="Bewley C."/>
        </authorList>
    </citation>
    <scope>NUCLEOTIDE SEQUENCE</scope>
    <source>
        <strain evidence="5">NIES-1699</strain>
    </source>
</reference>
<dbReference type="InterPro" id="IPR036206">
    <property type="entry name" value="ThiamineP_synth_sf"/>
</dbReference>
<dbReference type="EMBL" id="JAQMWT010000321">
    <property type="protein sequence ID" value="KAJ8604882.1"/>
    <property type="molecule type" value="Genomic_DNA"/>
</dbReference>
<dbReference type="InterPro" id="IPR022998">
    <property type="entry name" value="ThiamineP_synth_TenI"/>
</dbReference>
<proteinExistence type="predicted"/>
<keyword evidence="6" id="KW-1185">Reference proteome</keyword>
<dbReference type="Gene3D" id="3.20.20.70">
    <property type="entry name" value="Aldolase class I"/>
    <property type="match status" value="1"/>
</dbReference>
<evidence type="ECO:0000256" key="2">
    <source>
        <dbReference type="ARBA" id="ARBA00022977"/>
    </source>
</evidence>
<accession>A0AAD7UFN5</accession>
<dbReference type="InterPro" id="IPR013785">
    <property type="entry name" value="Aldolase_TIM"/>
</dbReference>
<feature type="domain" description="Thiamine phosphate synthase/TenI" evidence="4">
    <location>
        <begin position="27"/>
        <end position="231"/>
    </location>
</feature>
<dbReference type="GO" id="GO:0004789">
    <property type="term" value="F:thiamine-phosphate diphosphorylase activity"/>
    <property type="evidence" value="ECO:0007669"/>
    <property type="project" value="TreeGrafter"/>
</dbReference>
<dbReference type="GO" id="GO:0009228">
    <property type="term" value="P:thiamine biosynthetic process"/>
    <property type="evidence" value="ECO:0007669"/>
    <property type="project" value="UniProtKB-KW"/>
</dbReference>
<dbReference type="SUPFAM" id="SSF51391">
    <property type="entry name" value="Thiamin phosphate synthase"/>
    <property type="match status" value="1"/>
</dbReference>
<feature type="chain" id="PRO_5041998532" description="Thiamine phosphate synthase/TenI domain-containing protein" evidence="3">
    <location>
        <begin position="18"/>
        <end position="263"/>
    </location>
</feature>
<protein>
    <recommendedName>
        <fullName evidence="4">Thiamine phosphate synthase/TenI domain-containing protein</fullName>
    </recommendedName>
</protein>
<name>A0AAD7UFN5_9STRA</name>
<comment type="caution">
    <text evidence="5">The sequence shown here is derived from an EMBL/GenBank/DDBJ whole genome shotgun (WGS) entry which is preliminary data.</text>
</comment>
<dbReference type="PANTHER" id="PTHR20857:SF23">
    <property type="entry name" value="THIAMINE BIOSYNTHETIC BIFUNCTIONAL ENZYME"/>
    <property type="match status" value="1"/>
</dbReference>
<feature type="signal peptide" evidence="3">
    <location>
        <begin position="1"/>
        <end position="17"/>
    </location>
</feature>
<organism evidence="5 6">
    <name type="scientific">Chrysophaeum taylorii</name>
    <dbReference type="NCBI Taxonomy" id="2483200"/>
    <lineage>
        <taxon>Eukaryota</taxon>
        <taxon>Sar</taxon>
        <taxon>Stramenopiles</taxon>
        <taxon>Ochrophyta</taxon>
        <taxon>Pelagophyceae</taxon>
        <taxon>Pelagomonadales</taxon>
        <taxon>Pelagomonadaceae</taxon>
        <taxon>Chrysophaeum</taxon>
    </lineage>
</organism>
<evidence type="ECO:0000259" key="4">
    <source>
        <dbReference type="Pfam" id="PF02581"/>
    </source>
</evidence>
<dbReference type="PANTHER" id="PTHR20857">
    <property type="entry name" value="THIAMINE-PHOSPHATE PYROPHOSPHORYLASE"/>
    <property type="match status" value="1"/>
</dbReference>
<gene>
    <name evidence="5" type="ORF">CTAYLR_010412</name>
</gene>
<dbReference type="AlphaFoldDB" id="A0AAD7UFN5"/>
<dbReference type="GO" id="GO:0005737">
    <property type="term" value="C:cytoplasm"/>
    <property type="evidence" value="ECO:0007669"/>
    <property type="project" value="TreeGrafter"/>
</dbReference>
<dbReference type="Proteomes" id="UP001230188">
    <property type="component" value="Unassembled WGS sequence"/>
</dbReference>
<evidence type="ECO:0000256" key="1">
    <source>
        <dbReference type="ARBA" id="ARBA00004948"/>
    </source>
</evidence>
<evidence type="ECO:0000313" key="6">
    <source>
        <dbReference type="Proteomes" id="UP001230188"/>
    </source>
</evidence>
<keyword evidence="3" id="KW-0732">Signal</keyword>
<comment type="pathway">
    <text evidence="1">Cofactor biosynthesis; thiamine diphosphate biosynthesis.</text>
</comment>
<evidence type="ECO:0000313" key="5">
    <source>
        <dbReference type="EMBL" id="KAJ8604882.1"/>
    </source>
</evidence>
<dbReference type="CDD" id="cd00564">
    <property type="entry name" value="TMP_TenI"/>
    <property type="match status" value="1"/>
</dbReference>
<sequence length="263" mass="27072">MQSAGLLVLTTLQTVVGFELVKPSVVYVTPTGWCAEARLDRLVHTCTEAARGGAAMIQIRDHKADEEEIQAATRSVRRALEMAGCEACPVVVNGYLLDAAAAGASGVHLRESAVREKDMDLKFFVSRCRVVLEQTTGRPAIVGCSAHSVESVLLAAAAGVDYVQVGTMFPTATHPEKKIVEGPELVAAVLGAFAARNQPAPVLVGVGGIEDGNCAEVVKAGAHGVAVIRAIAASAAPADAVAKMRDTMAAALSSSSSSTLPLG</sequence>
<evidence type="ECO:0000256" key="3">
    <source>
        <dbReference type="SAM" id="SignalP"/>
    </source>
</evidence>